<keyword evidence="3" id="KW-1185">Reference proteome</keyword>
<evidence type="ECO:0000256" key="1">
    <source>
        <dbReference type="SAM" id="MobiDB-lite"/>
    </source>
</evidence>
<feature type="region of interest" description="Disordered" evidence="1">
    <location>
        <begin position="412"/>
        <end position="508"/>
    </location>
</feature>
<feature type="compositionally biased region" description="Low complexity" evidence="1">
    <location>
        <begin position="423"/>
        <end position="432"/>
    </location>
</feature>
<dbReference type="AlphaFoldDB" id="A0A6A7BWS1"/>
<name>A0A6A7BWS1_9PEZI</name>
<dbReference type="Proteomes" id="UP000799421">
    <property type="component" value="Unassembled WGS sequence"/>
</dbReference>
<dbReference type="EMBL" id="MU005990">
    <property type="protein sequence ID" value="KAF2859680.1"/>
    <property type="molecule type" value="Genomic_DNA"/>
</dbReference>
<sequence>MSSQRRPLADMSGWSDVKTLSATCHGQHHDDNLPTDLIGQCSACVHDILGNSAAYTSQYPGPLLWLRFLDNLLEKILAEMPIIEPCRMANPSCAGVIRIIDIALETTRAEVIDMMTQYIELVRMPSGSPFFAVHMRSDPENIKTLEAYVEVATLELAKALVEYFEASRQRHVFQYIGNFSVRLQLSSQDALMRALLPSAKISWVDGVPVLWRGNRLVPAAEFEGFITHSELYQMVTLVKESGETSLPYENFITLINKYPWFGHGLVTLRERDLIFDAANFVVKHALQTSQRVTLLQELVVSILTCPGFSMRQKNQVYTQLFDSGHGWLIPTESPSCGGIRDQDHMWPFIVLERHPNCNDETWAAFQSVLMPNSSRGVDISSIRVDYVGCQTIAQAGRAELRALLHALKMRFLPGPTPPRRPQLRQPRAPVAREVSTSHQQSQRNLQRQDKYSPMQLQPQQPQMHEQQQRVEQQRRQQATDPQDINRSIMEPIFSPKPTQGTLRARTARDSAIGHVSRCGRTIITMPTTMTTPNDEGELDPTRPEFVPYLRL</sequence>
<reference evidence="2" key="1">
    <citation type="journal article" date="2020" name="Stud. Mycol.">
        <title>101 Dothideomycetes genomes: a test case for predicting lifestyles and emergence of pathogens.</title>
        <authorList>
            <person name="Haridas S."/>
            <person name="Albert R."/>
            <person name="Binder M."/>
            <person name="Bloem J."/>
            <person name="Labutti K."/>
            <person name="Salamov A."/>
            <person name="Andreopoulos B."/>
            <person name="Baker S."/>
            <person name="Barry K."/>
            <person name="Bills G."/>
            <person name="Bluhm B."/>
            <person name="Cannon C."/>
            <person name="Castanera R."/>
            <person name="Culley D."/>
            <person name="Daum C."/>
            <person name="Ezra D."/>
            <person name="Gonzalez J."/>
            <person name="Henrissat B."/>
            <person name="Kuo A."/>
            <person name="Liang C."/>
            <person name="Lipzen A."/>
            <person name="Lutzoni F."/>
            <person name="Magnuson J."/>
            <person name="Mondo S."/>
            <person name="Nolan M."/>
            <person name="Ohm R."/>
            <person name="Pangilinan J."/>
            <person name="Park H.-J."/>
            <person name="Ramirez L."/>
            <person name="Alfaro M."/>
            <person name="Sun H."/>
            <person name="Tritt A."/>
            <person name="Yoshinaga Y."/>
            <person name="Zwiers L.-H."/>
            <person name="Turgeon B."/>
            <person name="Goodwin S."/>
            <person name="Spatafora J."/>
            <person name="Crous P."/>
            <person name="Grigoriev I."/>
        </authorList>
    </citation>
    <scope>NUCLEOTIDE SEQUENCE</scope>
    <source>
        <strain evidence="2">CBS 480.64</strain>
    </source>
</reference>
<feature type="compositionally biased region" description="Polar residues" evidence="1">
    <location>
        <begin position="434"/>
        <end position="445"/>
    </location>
</feature>
<feature type="compositionally biased region" description="Low complexity" evidence="1">
    <location>
        <begin position="453"/>
        <end position="465"/>
    </location>
</feature>
<organism evidence="2 3">
    <name type="scientific">Piedraia hortae CBS 480.64</name>
    <dbReference type="NCBI Taxonomy" id="1314780"/>
    <lineage>
        <taxon>Eukaryota</taxon>
        <taxon>Fungi</taxon>
        <taxon>Dikarya</taxon>
        <taxon>Ascomycota</taxon>
        <taxon>Pezizomycotina</taxon>
        <taxon>Dothideomycetes</taxon>
        <taxon>Dothideomycetidae</taxon>
        <taxon>Capnodiales</taxon>
        <taxon>Piedraiaceae</taxon>
        <taxon>Piedraia</taxon>
    </lineage>
</organism>
<accession>A0A6A7BWS1</accession>
<evidence type="ECO:0000313" key="2">
    <source>
        <dbReference type="EMBL" id="KAF2859680.1"/>
    </source>
</evidence>
<gene>
    <name evidence="2" type="ORF">K470DRAFT_95009</name>
</gene>
<dbReference type="OrthoDB" id="336240at2759"/>
<proteinExistence type="predicted"/>
<protein>
    <submittedName>
        <fullName evidence="2">Uncharacterized protein</fullName>
    </submittedName>
</protein>
<evidence type="ECO:0000313" key="3">
    <source>
        <dbReference type="Proteomes" id="UP000799421"/>
    </source>
</evidence>